<dbReference type="Proteomes" id="UP000199072">
    <property type="component" value="Unassembled WGS sequence"/>
</dbReference>
<dbReference type="AlphaFoldDB" id="A0A1G6YX29"/>
<evidence type="ECO:0000313" key="2">
    <source>
        <dbReference type="Proteomes" id="UP000199072"/>
    </source>
</evidence>
<protein>
    <submittedName>
        <fullName evidence="1">Putative endonuclease</fullName>
    </submittedName>
</protein>
<proteinExistence type="predicted"/>
<accession>A0A1G6YX29</accession>
<organism evidence="1 2">
    <name type="scientific">Mucilaginibacter pineti</name>
    <dbReference type="NCBI Taxonomy" id="1391627"/>
    <lineage>
        <taxon>Bacteria</taxon>
        <taxon>Pseudomonadati</taxon>
        <taxon>Bacteroidota</taxon>
        <taxon>Sphingobacteriia</taxon>
        <taxon>Sphingobacteriales</taxon>
        <taxon>Sphingobacteriaceae</taxon>
        <taxon>Mucilaginibacter</taxon>
    </lineage>
</organism>
<dbReference type="Gene3D" id="3.40.1440.10">
    <property type="entry name" value="GIY-YIG endonuclease"/>
    <property type="match status" value="1"/>
</dbReference>
<keyword evidence="1" id="KW-0378">Hydrolase</keyword>
<dbReference type="STRING" id="1391627.SAMN05216464_103129"/>
<gene>
    <name evidence="1" type="ORF">SAMN05216464_103129</name>
</gene>
<keyword evidence="2" id="KW-1185">Reference proteome</keyword>
<dbReference type="GO" id="GO:0004519">
    <property type="term" value="F:endonuclease activity"/>
    <property type="evidence" value="ECO:0007669"/>
    <property type="project" value="UniProtKB-KW"/>
</dbReference>
<dbReference type="EMBL" id="FNAI01000003">
    <property type="protein sequence ID" value="SDD94898.1"/>
    <property type="molecule type" value="Genomic_DNA"/>
</dbReference>
<keyword evidence="1" id="KW-0540">Nuclease</keyword>
<dbReference type="SUPFAM" id="SSF82771">
    <property type="entry name" value="GIY-YIG endonuclease"/>
    <property type="match status" value="1"/>
</dbReference>
<keyword evidence="1" id="KW-0255">Endonuclease</keyword>
<name>A0A1G6YX29_9SPHI</name>
<reference evidence="1 2" key="1">
    <citation type="submission" date="2016-10" db="EMBL/GenBank/DDBJ databases">
        <authorList>
            <person name="de Groot N.N."/>
        </authorList>
    </citation>
    <scope>NUCLEOTIDE SEQUENCE [LARGE SCALE GENOMIC DNA]</scope>
    <source>
        <strain evidence="1 2">47C3B</strain>
    </source>
</reference>
<evidence type="ECO:0000313" key="1">
    <source>
        <dbReference type="EMBL" id="SDD94898.1"/>
    </source>
</evidence>
<dbReference type="InterPro" id="IPR035901">
    <property type="entry name" value="GIY-YIG_endonuc_sf"/>
</dbReference>
<sequence>MLIKLVIIICSPNFLSKMKRFVYIITDRNRKNLHVGLCSDLVKTLQFYSDMPTLFFDSAQQLNRLVYFEEINTEEQAMERFKTVSTYTRPQKEKMIRPVNPDWIDLTIGLKFESGIRVRPQLRPSVNANRRAITF</sequence>